<evidence type="ECO:0000313" key="4">
    <source>
        <dbReference type="Proteomes" id="UP000332933"/>
    </source>
</evidence>
<evidence type="ECO:0000256" key="1">
    <source>
        <dbReference type="SAM" id="MobiDB-lite"/>
    </source>
</evidence>
<dbReference type="AlphaFoldDB" id="A0A485K8T1"/>
<feature type="region of interest" description="Disordered" evidence="1">
    <location>
        <begin position="287"/>
        <end position="332"/>
    </location>
</feature>
<reference evidence="2" key="2">
    <citation type="submission" date="2019-06" db="EMBL/GenBank/DDBJ databases">
        <title>Genomics analysis of Aphanomyces spp. identifies a new class of oomycete effector associated with host adaptation.</title>
        <authorList>
            <person name="Gaulin E."/>
        </authorList>
    </citation>
    <scope>NUCLEOTIDE SEQUENCE</scope>
    <source>
        <strain evidence="2">CBS 578.67</strain>
    </source>
</reference>
<sequence>MTYRTEGKMEDKDVEPTSLVSVLPVASGGGPTVDPGSTKSLGRLSASGSTREMECHVIVESAPRSESYNLIADQLGRKTAPSLEQVLLYLGRDHNDDVVSFKLCDGGVDVVRSRKLATPMGTFAAIVWDTLTTPVQTDQWTLKCLEHLDENTFYTQVTLHPAPPPPLGPPLARTMATVAAPQVAKDPLVVLHLVQKRFRSKDRLVLAFRNVTDDAQFPVPMHGSARVRVNGWIIFEMGTRDHTVVRTLVKFRASRHTTRSALEMEIYLETIASTLFQICDSATRSKLRRTSAISSGSQRSPVRDAKRGHNSASGRSQPSNGRNSDANPLTCR</sequence>
<organism evidence="3 4">
    <name type="scientific">Aphanomyces stellatus</name>
    <dbReference type="NCBI Taxonomy" id="120398"/>
    <lineage>
        <taxon>Eukaryota</taxon>
        <taxon>Sar</taxon>
        <taxon>Stramenopiles</taxon>
        <taxon>Oomycota</taxon>
        <taxon>Saprolegniomycetes</taxon>
        <taxon>Saprolegniales</taxon>
        <taxon>Verrucalvaceae</taxon>
        <taxon>Aphanomyces</taxon>
    </lineage>
</organism>
<evidence type="ECO:0000313" key="2">
    <source>
        <dbReference type="EMBL" id="KAF0719774.1"/>
    </source>
</evidence>
<feature type="compositionally biased region" description="Polar residues" evidence="1">
    <location>
        <begin position="35"/>
        <end position="47"/>
    </location>
</feature>
<feature type="compositionally biased region" description="Polar residues" evidence="1">
    <location>
        <begin position="310"/>
        <end position="332"/>
    </location>
</feature>
<feature type="compositionally biased region" description="Polar residues" evidence="1">
    <location>
        <begin position="291"/>
        <end position="300"/>
    </location>
</feature>
<accession>A0A485K8T1</accession>
<feature type="region of interest" description="Disordered" evidence="1">
    <location>
        <begin position="23"/>
        <end position="47"/>
    </location>
</feature>
<dbReference type="EMBL" id="CAADRA010000050">
    <property type="protein sequence ID" value="VFT78031.1"/>
    <property type="molecule type" value="Genomic_DNA"/>
</dbReference>
<evidence type="ECO:0000313" key="3">
    <source>
        <dbReference type="EMBL" id="VFT78031.1"/>
    </source>
</evidence>
<dbReference type="Proteomes" id="UP000332933">
    <property type="component" value="Unassembled WGS sequence"/>
</dbReference>
<proteinExistence type="predicted"/>
<protein>
    <submittedName>
        <fullName evidence="3">Aste57867_807 protein</fullName>
    </submittedName>
</protein>
<gene>
    <name evidence="3" type="primary">Aste57867_807</name>
    <name evidence="2" type="ORF">As57867_000806</name>
    <name evidence="3" type="ORF">ASTE57867_807</name>
</gene>
<dbReference type="EMBL" id="VJMH01000050">
    <property type="protein sequence ID" value="KAF0719774.1"/>
    <property type="molecule type" value="Genomic_DNA"/>
</dbReference>
<reference evidence="3 4" key="1">
    <citation type="submission" date="2019-03" db="EMBL/GenBank/DDBJ databases">
        <authorList>
            <person name="Gaulin E."/>
            <person name="Dumas B."/>
        </authorList>
    </citation>
    <scope>NUCLEOTIDE SEQUENCE [LARGE SCALE GENOMIC DNA]</scope>
    <source>
        <strain evidence="3">CBS 568.67</strain>
    </source>
</reference>
<keyword evidence="4" id="KW-1185">Reference proteome</keyword>
<name>A0A485K8T1_9STRA</name>